<dbReference type="STRING" id="1797542.A3J59_02060"/>
<name>A0A1G1YJF1_9BACT</name>
<keyword evidence="3 4" id="KW-0687">Ribonucleoprotein</keyword>
<evidence type="ECO:0000256" key="1">
    <source>
        <dbReference type="ARBA" id="ARBA00006700"/>
    </source>
</evidence>
<comment type="function">
    <text evidence="4">One of the early assembly proteins it binds 23S rRNA. One of the proteins that surrounds the polypeptide exit tunnel on the outside of the ribosome. Forms the main docking site for trigger factor binding to the ribosome.</text>
</comment>
<evidence type="ECO:0000313" key="6">
    <source>
        <dbReference type="Proteomes" id="UP000177310"/>
    </source>
</evidence>
<organism evidence="5 6">
    <name type="scientific">Candidatus Buchananbacteria bacterium RIFCSPHIGHO2_02_FULL_56_16</name>
    <dbReference type="NCBI Taxonomy" id="1797542"/>
    <lineage>
        <taxon>Bacteria</taxon>
        <taxon>Candidatus Buchananiibacteriota</taxon>
    </lineage>
</organism>
<evidence type="ECO:0000256" key="3">
    <source>
        <dbReference type="ARBA" id="ARBA00023274"/>
    </source>
</evidence>
<reference evidence="5 6" key="1">
    <citation type="journal article" date="2016" name="Nat. Commun.">
        <title>Thousands of microbial genomes shed light on interconnected biogeochemical processes in an aquifer system.</title>
        <authorList>
            <person name="Anantharaman K."/>
            <person name="Brown C.T."/>
            <person name="Hug L.A."/>
            <person name="Sharon I."/>
            <person name="Castelle C.J."/>
            <person name="Probst A.J."/>
            <person name="Thomas B.C."/>
            <person name="Singh A."/>
            <person name="Wilkins M.J."/>
            <person name="Karaoz U."/>
            <person name="Brodie E.L."/>
            <person name="Williams K.H."/>
            <person name="Hubbard S.S."/>
            <person name="Banfield J.F."/>
        </authorList>
    </citation>
    <scope>NUCLEOTIDE SEQUENCE [LARGE SCALE GENOMIC DNA]</scope>
</reference>
<comment type="subunit">
    <text evidence="4">Part of the 50S ribosomal subunit. Contacts protein L29, and trigger factor when it is bound to the ribosome.</text>
</comment>
<evidence type="ECO:0000256" key="4">
    <source>
        <dbReference type="HAMAP-Rule" id="MF_01369"/>
    </source>
</evidence>
<dbReference type="GO" id="GO:0019843">
    <property type="term" value="F:rRNA binding"/>
    <property type="evidence" value="ECO:0007669"/>
    <property type="project" value="UniProtKB-UniRule"/>
</dbReference>
<dbReference type="InterPro" id="IPR012677">
    <property type="entry name" value="Nucleotide-bd_a/b_plait_sf"/>
</dbReference>
<evidence type="ECO:0000256" key="2">
    <source>
        <dbReference type="ARBA" id="ARBA00022980"/>
    </source>
</evidence>
<keyword evidence="4" id="KW-0694">RNA-binding</keyword>
<comment type="similarity">
    <text evidence="1 4">Belongs to the universal ribosomal protein uL23 family.</text>
</comment>
<dbReference type="AlphaFoldDB" id="A0A1G1YJF1"/>
<dbReference type="HAMAP" id="MF_01369_B">
    <property type="entry name" value="Ribosomal_uL23_B"/>
    <property type="match status" value="1"/>
</dbReference>
<sequence>MAKKEPVSTKAKATTIRGTSQNAYRVLLKPLVTEKAADLGTHNQYVFMIDPRMNKIEVKKAVRTIYGINPLAVRIITMQGKAVRYGRRYGVTKSWKKAMVTLKAGDKIEVYEGV</sequence>
<dbReference type="GO" id="GO:0003735">
    <property type="term" value="F:structural constituent of ribosome"/>
    <property type="evidence" value="ECO:0007669"/>
    <property type="project" value="InterPro"/>
</dbReference>
<dbReference type="PANTHER" id="PTHR11620">
    <property type="entry name" value="60S RIBOSOMAL PROTEIN L23A"/>
    <property type="match status" value="1"/>
</dbReference>
<dbReference type="InterPro" id="IPR012678">
    <property type="entry name" value="Ribosomal_uL23/eL15/eS24_sf"/>
</dbReference>
<protein>
    <recommendedName>
        <fullName evidence="4">Large ribosomal subunit protein uL23</fullName>
    </recommendedName>
</protein>
<proteinExistence type="inferred from homology"/>
<comment type="caution">
    <text evidence="5">The sequence shown here is derived from an EMBL/GenBank/DDBJ whole genome shotgun (WGS) entry which is preliminary data.</text>
</comment>
<dbReference type="Proteomes" id="UP000177310">
    <property type="component" value="Unassembled WGS sequence"/>
</dbReference>
<keyword evidence="2 4" id="KW-0689">Ribosomal protein</keyword>
<dbReference type="SUPFAM" id="SSF54189">
    <property type="entry name" value="Ribosomal proteins S24e, L23 and L15e"/>
    <property type="match status" value="1"/>
</dbReference>
<dbReference type="GO" id="GO:1990904">
    <property type="term" value="C:ribonucleoprotein complex"/>
    <property type="evidence" value="ECO:0007669"/>
    <property type="project" value="UniProtKB-KW"/>
</dbReference>
<dbReference type="GO" id="GO:0006412">
    <property type="term" value="P:translation"/>
    <property type="evidence" value="ECO:0007669"/>
    <property type="project" value="UniProtKB-UniRule"/>
</dbReference>
<accession>A0A1G1YJF1</accession>
<dbReference type="InterPro" id="IPR013025">
    <property type="entry name" value="Ribosomal_uL23-like"/>
</dbReference>
<dbReference type="Pfam" id="PF00276">
    <property type="entry name" value="Ribosomal_L23"/>
    <property type="match status" value="1"/>
</dbReference>
<dbReference type="NCBIfam" id="NF004363">
    <property type="entry name" value="PRK05738.2-4"/>
    <property type="match status" value="1"/>
</dbReference>
<dbReference type="EMBL" id="MHIL01000003">
    <property type="protein sequence ID" value="OGY52465.1"/>
    <property type="molecule type" value="Genomic_DNA"/>
</dbReference>
<gene>
    <name evidence="4" type="primary">rplW</name>
    <name evidence="5" type="ORF">A3J59_02060</name>
</gene>
<evidence type="ECO:0000313" key="5">
    <source>
        <dbReference type="EMBL" id="OGY52465.1"/>
    </source>
</evidence>
<dbReference type="GO" id="GO:0005840">
    <property type="term" value="C:ribosome"/>
    <property type="evidence" value="ECO:0007669"/>
    <property type="project" value="UniProtKB-KW"/>
</dbReference>
<keyword evidence="4" id="KW-0699">rRNA-binding</keyword>
<dbReference type="Gene3D" id="3.30.70.330">
    <property type="match status" value="1"/>
</dbReference>